<protein>
    <submittedName>
        <fullName evidence="6">Cytochrome b562</fullName>
    </submittedName>
</protein>
<dbReference type="InterPro" id="IPR010980">
    <property type="entry name" value="Cyt_c/b562"/>
</dbReference>
<comment type="cofactor">
    <cofactor evidence="1">
        <name>heme b</name>
        <dbReference type="ChEBI" id="CHEBI:60344"/>
    </cofactor>
</comment>
<keyword evidence="7" id="KW-1185">Reference proteome</keyword>
<organism evidence="6 7">
    <name type="scientific">Tatumella terrea</name>
    <dbReference type="NCBI Taxonomy" id="419007"/>
    <lineage>
        <taxon>Bacteria</taxon>
        <taxon>Pseudomonadati</taxon>
        <taxon>Pseudomonadota</taxon>
        <taxon>Gammaproteobacteria</taxon>
        <taxon>Enterobacterales</taxon>
        <taxon>Erwiniaceae</taxon>
        <taxon>Tatumella</taxon>
    </lineage>
</organism>
<evidence type="ECO:0000313" key="6">
    <source>
        <dbReference type="EMBL" id="MFC6379000.1"/>
    </source>
</evidence>
<proteinExistence type="inferred from homology"/>
<dbReference type="NCBIfam" id="NF011632">
    <property type="entry name" value="PRK15058.1"/>
    <property type="match status" value="1"/>
</dbReference>
<evidence type="ECO:0000256" key="3">
    <source>
        <dbReference type="ARBA" id="ARBA00005523"/>
    </source>
</evidence>
<evidence type="ECO:0000313" key="7">
    <source>
        <dbReference type="Proteomes" id="UP001596230"/>
    </source>
</evidence>
<evidence type="ECO:0000256" key="5">
    <source>
        <dbReference type="SAM" id="SignalP"/>
    </source>
</evidence>
<evidence type="ECO:0000256" key="4">
    <source>
        <dbReference type="ARBA" id="ARBA00022729"/>
    </source>
</evidence>
<feature type="chain" id="PRO_5047068676" evidence="5">
    <location>
        <begin position="23"/>
        <end position="128"/>
    </location>
</feature>
<comment type="similarity">
    <text evidence="3">Belongs to the cytochrome b562 family.</text>
</comment>
<gene>
    <name evidence="6" type="primary">cybC</name>
    <name evidence="6" type="ORF">ACFP9W_13155</name>
</gene>
<dbReference type="SUPFAM" id="SSF47175">
    <property type="entry name" value="Cytochromes"/>
    <property type="match status" value="1"/>
</dbReference>
<evidence type="ECO:0000256" key="2">
    <source>
        <dbReference type="ARBA" id="ARBA00002028"/>
    </source>
</evidence>
<sequence>MRLSSVVVITASLICFPLIANALPLEQDMDILGSELVTVQNAGNAQEMHQSLEKMRHAAEDARTGTPYTLQGQAADSENMKAYRAGIDQLIAQINVVDALAVKNKLPEAKAAAKKLIDIRNQNHRKFR</sequence>
<comment type="caution">
    <text evidence="6">The sequence shown here is derived from an EMBL/GenBank/DDBJ whole genome shotgun (WGS) entry which is preliminary data.</text>
</comment>
<keyword evidence="4 5" id="KW-0732">Signal</keyword>
<dbReference type="Pfam" id="PF07361">
    <property type="entry name" value="Cytochrom_B562"/>
    <property type="match status" value="1"/>
</dbReference>
<reference evidence="7" key="1">
    <citation type="journal article" date="2019" name="Int. J. Syst. Evol. Microbiol.">
        <title>The Global Catalogue of Microorganisms (GCM) 10K type strain sequencing project: providing services to taxonomists for standard genome sequencing and annotation.</title>
        <authorList>
            <consortium name="The Broad Institute Genomics Platform"/>
            <consortium name="The Broad Institute Genome Sequencing Center for Infectious Disease"/>
            <person name="Wu L."/>
            <person name="Ma J."/>
        </authorList>
    </citation>
    <scope>NUCLEOTIDE SEQUENCE [LARGE SCALE GENOMIC DNA]</scope>
    <source>
        <strain evidence="7">CGMCC 1.18518</strain>
    </source>
</reference>
<dbReference type="PIRSF" id="PIRSF000029">
    <property type="entry name" value="Cytochrome_b562"/>
    <property type="match status" value="1"/>
</dbReference>
<dbReference type="EMBL" id="JBHSUB010000015">
    <property type="protein sequence ID" value="MFC6379000.1"/>
    <property type="molecule type" value="Genomic_DNA"/>
</dbReference>
<dbReference type="RefSeq" id="WP_385952962.1">
    <property type="nucleotide sequence ID" value="NZ_JBHSUB010000015.1"/>
</dbReference>
<accession>A0ABW1W1B2</accession>
<evidence type="ECO:0000256" key="1">
    <source>
        <dbReference type="ARBA" id="ARBA00001970"/>
    </source>
</evidence>
<dbReference type="Proteomes" id="UP001596230">
    <property type="component" value="Unassembled WGS sequence"/>
</dbReference>
<comment type="function">
    <text evidence="2">Electron-transport protein of unknown function.</text>
</comment>
<name>A0ABW1W1B2_9GAMM</name>
<feature type="signal peptide" evidence="5">
    <location>
        <begin position="1"/>
        <end position="22"/>
    </location>
</feature>
<dbReference type="Gene3D" id="1.20.120.10">
    <property type="entry name" value="Cytochrome c/b562"/>
    <property type="match status" value="1"/>
</dbReference>
<dbReference type="InterPro" id="IPR009155">
    <property type="entry name" value="Cyt_b562"/>
</dbReference>